<comment type="caution">
    <text evidence="1">The sequence shown here is derived from an EMBL/GenBank/DDBJ whole genome shotgun (WGS) entry which is preliminary data.</text>
</comment>
<gene>
    <name evidence="1" type="ORF">MJG53_011936</name>
</gene>
<organism evidence="1 2">
    <name type="scientific">Ovis ammon polii x Ovis aries</name>
    <dbReference type="NCBI Taxonomy" id="2918886"/>
    <lineage>
        <taxon>Eukaryota</taxon>
        <taxon>Metazoa</taxon>
        <taxon>Chordata</taxon>
        <taxon>Craniata</taxon>
        <taxon>Vertebrata</taxon>
        <taxon>Euteleostomi</taxon>
        <taxon>Mammalia</taxon>
        <taxon>Eutheria</taxon>
        <taxon>Laurasiatheria</taxon>
        <taxon>Artiodactyla</taxon>
        <taxon>Ruminantia</taxon>
        <taxon>Pecora</taxon>
        <taxon>Bovidae</taxon>
        <taxon>Caprinae</taxon>
        <taxon>Ovis</taxon>
    </lineage>
</organism>
<dbReference type="EMBL" id="CM043038">
    <property type="protein sequence ID" value="KAI4575733.1"/>
    <property type="molecule type" value="Genomic_DNA"/>
</dbReference>
<reference evidence="1" key="1">
    <citation type="submission" date="2022-03" db="EMBL/GenBank/DDBJ databases">
        <title>Genomic analyses of argali, domestic sheep and their hybrids provide insights into chromosomal evolution, heterosis and genetic basis of agronomic traits.</title>
        <authorList>
            <person name="Li M."/>
        </authorList>
    </citation>
    <scope>NUCLEOTIDE SEQUENCE</scope>
    <source>
        <strain evidence="1">F1 hybrid</strain>
    </source>
</reference>
<evidence type="ECO:0000313" key="2">
    <source>
        <dbReference type="Proteomes" id="UP001057279"/>
    </source>
</evidence>
<accession>A0ACB9UPL0</accession>
<proteinExistence type="predicted"/>
<evidence type="ECO:0000313" key="1">
    <source>
        <dbReference type="EMBL" id="KAI4575733.1"/>
    </source>
</evidence>
<dbReference type="Proteomes" id="UP001057279">
    <property type="component" value="Linkage Group LG13"/>
</dbReference>
<keyword evidence="2" id="KW-1185">Reference proteome</keyword>
<protein>
    <submittedName>
        <fullName evidence="1">Uncharacterized protein</fullName>
    </submittedName>
</protein>
<sequence length="910" mass="98101">MLRFWGPLLCWGLLPQVQGEAQHFVFMRISKDQLETDISDLFFKHRVLDRVTRIPVRGAAGEGIAILDHMPFVRKSLSKKSSGIDLPLVRGLLSGQGHSPLRELLQLGGILQLRVIKNIRIGARLEQTGNKTHVASEECHTPPGYLSIEVLEQMNPLLVNEALQLVTGVLDEALPFLLQKIVCPTATTLLNSLLEDLLHITLPPASSGPEDFQYYVTTTEFTEEAILMKVQLVTPCGPGQRVPRPDHLAPKPLPKLAQGSLADLVFSLETYNDILSCLYTSKEIHVSPQDPMAANLIQLLSLSTLEPEPKTSDQSRGNVGVTISIPDPPIVHLDGHTASVIQPGSLVLVGSSNTSPVSVSWKERLEALLFELLNWRVLPRHNNLLRKQGLLLPNIKGISFDQARMEPSKIRGRSRSKAPPENLCPPTLTDRHRTRKGSPPPRRAAGTSGARCPPVAKYLVSSSKLSDYLNATLTPKIENMLKCEEINLAGVLGEVISTVSNSDLLSVLDLSSSLDILGGGGLSGGLGGILGKGTAPLNILGGGGLGGILGKGSSNKPPKHPQSLLSEATSAVSDLGQEALGSLPLVDSTGLLTGDKLKETTDGILNSVVPKDIDSALTGLLGNIDLADLLLGLEVEKVTVENMTSTMTGNGILVHAVTTAFIGGNGVTGVLPLPLPLDDTISQLLTVTMNENIERSKSCGIELSDVNECKNSTGLFNYQVRSSRISAEGLSILYCAYFNQNKSPVPGSYLPPDPKNVNTAMILSRMMLREIVTKSAKESSVKINNLEAAITKIVYYHLPNNKISATYWVNLERDGENIATEQTNVTISHASEISNNKIKTTIKIVSANHSVPPPEVVEEERDVLHEVLKKVVFAVTGNLNQWNIPLGAIPNSLNSAKLQVLKSNDFQATN</sequence>
<name>A0ACB9UPL0_9CETA</name>